<dbReference type="AlphaFoldDB" id="A0A6N3Z2F6"/>
<dbReference type="Gene3D" id="3.90.550.10">
    <property type="entry name" value="Spore Coat Polysaccharide Biosynthesis Protein SpsA, Chain A"/>
    <property type="match status" value="1"/>
</dbReference>
<dbReference type="GO" id="GO:0016758">
    <property type="term" value="F:hexosyltransferase activity"/>
    <property type="evidence" value="ECO:0007669"/>
    <property type="project" value="UniProtKB-ARBA"/>
</dbReference>
<dbReference type="SUPFAM" id="SSF53448">
    <property type="entry name" value="Nucleotide-diphospho-sugar transferases"/>
    <property type="match status" value="1"/>
</dbReference>
<dbReference type="Pfam" id="PF00535">
    <property type="entry name" value="Glycos_transf_2"/>
    <property type="match status" value="1"/>
</dbReference>
<feature type="domain" description="Glycosyltransferase 2-like" evidence="1">
    <location>
        <begin position="30"/>
        <end position="181"/>
    </location>
</feature>
<dbReference type="PANTHER" id="PTHR22916">
    <property type="entry name" value="GLYCOSYLTRANSFERASE"/>
    <property type="match status" value="1"/>
</dbReference>
<evidence type="ECO:0000313" key="3">
    <source>
        <dbReference type="Proteomes" id="UP000435323"/>
    </source>
</evidence>
<dbReference type="InterPro" id="IPR029044">
    <property type="entry name" value="Nucleotide-diphossugar_trans"/>
</dbReference>
<dbReference type="InterPro" id="IPR001173">
    <property type="entry name" value="Glyco_trans_2-like"/>
</dbReference>
<comment type="caution">
    <text evidence="2">The sequence shown here is derived from an EMBL/GenBank/DDBJ whole genome shotgun (WGS) entry which is preliminary data.</text>
</comment>
<gene>
    <name evidence="2" type="ORF">GNP77_11940</name>
</gene>
<dbReference type="RefSeq" id="WP_155656863.1">
    <property type="nucleotide sequence ID" value="NZ_WOBO01000014.1"/>
</dbReference>
<dbReference type="EMBL" id="WOBO01000014">
    <property type="protein sequence ID" value="MUK46091.1"/>
    <property type="molecule type" value="Genomic_DNA"/>
</dbReference>
<evidence type="ECO:0000259" key="1">
    <source>
        <dbReference type="Pfam" id="PF00535"/>
    </source>
</evidence>
<name>A0A6N3Z2F6_ALIFS</name>
<accession>A0A6N3Z2F6</accession>
<reference evidence="2 3" key="1">
    <citation type="submission" date="2019-11" db="EMBL/GenBank/DDBJ databases">
        <title>Using colonization assays and comparative genomics to discover symbiosis behaviors and factors in Vibrio fischeri.</title>
        <authorList>
            <person name="Bongrand C."/>
            <person name="Moriano-Gutierrez S."/>
            <person name="Arevalo P."/>
            <person name="Mcfall-Ngai M."/>
            <person name="Visick K."/>
            <person name="Polz M.F."/>
            <person name="Ruby E.G."/>
        </authorList>
    </citation>
    <scope>NUCLEOTIDE SEQUENCE [LARGE SCALE GENOMIC DNA]</scope>
    <source>
        <strain evidence="3">emors.3.2</strain>
    </source>
</reference>
<dbReference type="PANTHER" id="PTHR22916:SF3">
    <property type="entry name" value="UDP-GLCNAC:BETAGAL BETA-1,3-N-ACETYLGLUCOSAMINYLTRANSFERASE-LIKE PROTEIN 1"/>
    <property type="match status" value="1"/>
</dbReference>
<dbReference type="Proteomes" id="UP000435323">
    <property type="component" value="Unassembled WGS sequence"/>
</dbReference>
<evidence type="ECO:0000313" key="2">
    <source>
        <dbReference type="EMBL" id="MUK46091.1"/>
    </source>
</evidence>
<organism evidence="2 3">
    <name type="scientific">Aliivibrio fischeri</name>
    <name type="common">Vibrio fischeri</name>
    <dbReference type="NCBI Taxonomy" id="668"/>
    <lineage>
        <taxon>Bacteria</taxon>
        <taxon>Pseudomonadati</taxon>
        <taxon>Pseudomonadota</taxon>
        <taxon>Gammaproteobacteria</taxon>
        <taxon>Vibrionales</taxon>
        <taxon>Vibrionaceae</taxon>
        <taxon>Aliivibrio</taxon>
    </lineage>
</organism>
<proteinExistence type="predicted"/>
<keyword evidence="2" id="KW-0808">Transferase</keyword>
<sequence length="322" mass="38181">MIMFDINNVSLKSEKEIISNWTDDDDVKISVVCSAYNHEKYIENAIVSFLMQETTYKYEIIIRDDASNDKTASIIDRYYQKYPKIIHPIYEKENTFKKGIKPLKVLIDKAKGKYIAVCEGDDYWVSKDKLQKQAEYMELNSIVELTFHSTNVLSKNEYIKSNNNLINEDCFTTEDIINNWFIHTQTMMFRNNFDVNKIYDQFIGVLNMDWAIQLVLSLKGEVRYLSDIESVYRKHDGSLSKVNFLNQKKRALFLILLMDKFDQYSNYNYSLPLQDKKIKILDEFCKNELVHNNRVAYIVSYPKEYFTNILTKIKLRINRFFG</sequence>
<protein>
    <submittedName>
        <fullName evidence="2">Glycosyltransferase</fullName>
    </submittedName>
</protein>